<dbReference type="InterPro" id="IPR023214">
    <property type="entry name" value="HAD_sf"/>
</dbReference>
<comment type="cofactor">
    <cofactor evidence="1">
        <name>Mg(2+)</name>
        <dbReference type="ChEBI" id="CHEBI:18420"/>
    </cofactor>
</comment>
<protein>
    <recommendedName>
        <fullName evidence="10">Beta-phosphoglucomutase</fullName>
        <ecNumber evidence="9">5.4.2.6</ecNumber>
    </recommendedName>
</protein>
<dbReference type="SUPFAM" id="SSF56784">
    <property type="entry name" value="HAD-like"/>
    <property type="match status" value="1"/>
</dbReference>
<keyword evidence="12" id="KW-1185">Reference proteome</keyword>
<keyword evidence="4" id="KW-0479">Metal-binding</keyword>
<dbReference type="EMBL" id="BAAACF010000003">
    <property type="protein sequence ID" value="GAA0727240.1"/>
    <property type="molecule type" value="Genomic_DNA"/>
</dbReference>
<organism evidence="11 12">
    <name type="scientific">Clostridium malenominatum</name>
    <dbReference type="NCBI Taxonomy" id="1539"/>
    <lineage>
        <taxon>Bacteria</taxon>
        <taxon>Bacillati</taxon>
        <taxon>Bacillota</taxon>
        <taxon>Clostridia</taxon>
        <taxon>Eubacteriales</taxon>
        <taxon>Clostridiaceae</taxon>
        <taxon>Clostridium</taxon>
    </lineage>
</organism>
<sequence length="215" mass="24262">MNNIKACIFDLDGVVVDTAKYHYLAWRRLSEELGFVFTEEHNERLKGISRMDSLNILLEVGGKSFDEETKLALAQRKNNWYIEYITKMREDETLPGVREFLKYLRENNIKISLGSVSKNSMIILNSIKLIDCFDAIIDGNKITNAKPDPEVFLKAAEALSVKPHECVVFEDAIAGLKAAKIAGMKCIGVGSSEILHEADKVIQNFENLDMSILDF</sequence>
<comment type="catalytic activity">
    <reaction evidence="8">
        <text>beta-D-glucose 1-phosphate = beta-D-glucose 6-phosphate</text>
        <dbReference type="Rhea" id="RHEA:20113"/>
        <dbReference type="ChEBI" id="CHEBI:57684"/>
        <dbReference type="ChEBI" id="CHEBI:58247"/>
        <dbReference type="EC" id="5.4.2.6"/>
    </reaction>
</comment>
<evidence type="ECO:0000256" key="7">
    <source>
        <dbReference type="ARBA" id="ARBA00023277"/>
    </source>
</evidence>
<dbReference type="Gene3D" id="1.10.150.240">
    <property type="entry name" value="Putative phosphatase, domain 2"/>
    <property type="match status" value="1"/>
</dbReference>
<evidence type="ECO:0000256" key="5">
    <source>
        <dbReference type="ARBA" id="ARBA00022842"/>
    </source>
</evidence>
<evidence type="ECO:0000256" key="10">
    <source>
        <dbReference type="ARBA" id="ARBA00044991"/>
    </source>
</evidence>
<dbReference type="Pfam" id="PF13419">
    <property type="entry name" value="HAD_2"/>
    <property type="match status" value="1"/>
</dbReference>
<dbReference type="PANTHER" id="PTHR46193:SF18">
    <property type="entry name" value="HEXITOL PHOSPHATASE B"/>
    <property type="match status" value="1"/>
</dbReference>
<gene>
    <name evidence="11" type="primary">pgmB</name>
    <name evidence="11" type="ORF">GCM10008905_24610</name>
</gene>
<dbReference type="Gene3D" id="3.40.50.1000">
    <property type="entry name" value="HAD superfamily/HAD-like"/>
    <property type="match status" value="1"/>
</dbReference>
<dbReference type="CDD" id="cd02598">
    <property type="entry name" value="HAD_BPGM"/>
    <property type="match status" value="1"/>
</dbReference>
<dbReference type="NCBIfam" id="TIGR01509">
    <property type="entry name" value="HAD-SF-IA-v3"/>
    <property type="match status" value="1"/>
</dbReference>
<dbReference type="InterPro" id="IPR010976">
    <property type="entry name" value="B-phosphoglucomutase_hydrolase"/>
</dbReference>
<comment type="caution">
    <text evidence="11">The sequence shown here is derived from an EMBL/GenBank/DDBJ whole genome shotgun (WGS) entry which is preliminary data.</text>
</comment>
<dbReference type="Proteomes" id="UP001500339">
    <property type="component" value="Unassembled WGS sequence"/>
</dbReference>
<dbReference type="SFLD" id="SFLDS00003">
    <property type="entry name" value="Haloacid_Dehalogenase"/>
    <property type="match status" value="1"/>
</dbReference>
<dbReference type="InterPro" id="IPR036412">
    <property type="entry name" value="HAD-like_sf"/>
</dbReference>
<dbReference type="NCBIfam" id="TIGR02009">
    <property type="entry name" value="PGMB-YQAB-SF"/>
    <property type="match status" value="1"/>
</dbReference>
<dbReference type="PRINTS" id="PR00413">
    <property type="entry name" value="HADHALOGNASE"/>
</dbReference>
<dbReference type="RefSeq" id="WP_343770107.1">
    <property type="nucleotide sequence ID" value="NZ_BAAACF010000003.1"/>
</dbReference>
<accession>A0ABP3UB37</accession>
<keyword evidence="5" id="KW-0460">Magnesium</keyword>
<evidence type="ECO:0000256" key="9">
    <source>
        <dbReference type="ARBA" id="ARBA00044968"/>
    </source>
</evidence>
<dbReference type="EC" id="5.4.2.6" evidence="9"/>
<comment type="similarity">
    <text evidence="2">Belongs to the HAD-like hydrolase superfamily. CbbY/CbbZ/Gph/YieH family.</text>
</comment>
<dbReference type="InterPro" id="IPR006439">
    <property type="entry name" value="HAD-SF_hydro_IA"/>
</dbReference>
<dbReference type="InterPro" id="IPR041492">
    <property type="entry name" value="HAD_2"/>
</dbReference>
<dbReference type="InterPro" id="IPR051600">
    <property type="entry name" value="Beta-PGM-like"/>
</dbReference>
<name>A0ABP3UB37_9CLOT</name>
<evidence type="ECO:0000256" key="1">
    <source>
        <dbReference type="ARBA" id="ARBA00001946"/>
    </source>
</evidence>
<keyword evidence="3" id="KW-0597">Phosphoprotein</keyword>
<evidence type="ECO:0000313" key="12">
    <source>
        <dbReference type="Proteomes" id="UP001500339"/>
    </source>
</evidence>
<dbReference type="InterPro" id="IPR010972">
    <property type="entry name" value="Beta-PGM"/>
</dbReference>
<dbReference type="PANTHER" id="PTHR46193">
    <property type="entry name" value="6-PHOSPHOGLUCONATE PHOSPHATASE"/>
    <property type="match status" value="1"/>
</dbReference>
<dbReference type="InterPro" id="IPR023198">
    <property type="entry name" value="PGP-like_dom2"/>
</dbReference>
<dbReference type="SFLD" id="SFLDG01129">
    <property type="entry name" value="C1.5:_HAD__Beta-PGM__Phosphata"/>
    <property type="match status" value="1"/>
</dbReference>
<proteinExistence type="inferred from homology"/>
<evidence type="ECO:0000256" key="2">
    <source>
        <dbReference type="ARBA" id="ARBA00006171"/>
    </source>
</evidence>
<evidence type="ECO:0000313" key="11">
    <source>
        <dbReference type="EMBL" id="GAA0727240.1"/>
    </source>
</evidence>
<keyword evidence="6" id="KW-0413">Isomerase</keyword>
<evidence type="ECO:0000256" key="6">
    <source>
        <dbReference type="ARBA" id="ARBA00023235"/>
    </source>
</evidence>
<evidence type="ECO:0000256" key="4">
    <source>
        <dbReference type="ARBA" id="ARBA00022723"/>
    </source>
</evidence>
<keyword evidence="7" id="KW-0119">Carbohydrate metabolism</keyword>
<dbReference type="NCBIfam" id="TIGR01990">
    <property type="entry name" value="bPGM"/>
    <property type="match status" value="1"/>
</dbReference>
<reference evidence="12" key="1">
    <citation type="journal article" date="2019" name="Int. J. Syst. Evol. Microbiol.">
        <title>The Global Catalogue of Microorganisms (GCM) 10K type strain sequencing project: providing services to taxonomists for standard genome sequencing and annotation.</title>
        <authorList>
            <consortium name="The Broad Institute Genomics Platform"/>
            <consortium name="The Broad Institute Genome Sequencing Center for Infectious Disease"/>
            <person name="Wu L."/>
            <person name="Ma J."/>
        </authorList>
    </citation>
    <scope>NUCLEOTIDE SEQUENCE [LARGE SCALE GENOMIC DNA]</scope>
    <source>
        <strain evidence="12">JCM 1405</strain>
    </source>
</reference>
<evidence type="ECO:0000256" key="8">
    <source>
        <dbReference type="ARBA" id="ARBA00044926"/>
    </source>
</evidence>
<evidence type="ECO:0000256" key="3">
    <source>
        <dbReference type="ARBA" id="ARBA00022553"/>
    </source>
</evidence>
<dbReference type="SFLD" id="SFLDG01135">
    <property type="entry name" value="C1.5.6:_HAD__Beta-PGM__Phospha"/>
    <property type="match status" value="1"/>
</dbReference>